<evidence type="ECO:0000256" key="14">
    <source>
        <dbReference type="ARBA" id="ARBA00022833"/>
    </source>
</evidence>
<dbReference type="GO" id="GO:0005886">
    <property type="term" value="C:plasma membrane"/>
    <property type="evidence" value="ECO:0007669"/>
    <property type="project" value="UniProtKB-SubCell"/>
</dbReference>
<keyword evidence="6" id="KW-1003">Cell membrane</keyword>
<evidence type="ECO:0000256" key="9">
    <source>
        <dbReference type="ARBA" id="ARBA00022692"/>
    </source>
</evidence>
<keyword evidence="10" id="KW-0479">Metal-binding</keyword>
<dbReference type="GO" id="GO:0008270">
    <property type="term" value="F:zinc ion binding"/>
    <property type="evidence" value="ECO:0007669"/>
    <property type="project" value="UniProtKB-KW"/>
</dbReference>
<evidence type="ECO:0000256" key="15">
    <source>
        <dbReference type="ARBA" id="ARBA00022989"/>
    </source>
</evidence>
<dbReference type="PANTHER" id="PTHR16200">
    <property type="entry name" value="RING ZINC FINGER"/>
    <property type="match status" value="1"/>
</dbReference>
<keyword evidence="7" id="KW-0808">Transferase</keyword>
<dbReference type="Pfam" id="PF18212">
    <property type="entry name" value="ZNRF_3_ecto"/>
    <property type="match status" value="1"/>
</dbReference>
<evidence type="ECO:0000256" key="6">
    <source>
        <dbReference type="ARBA" id="ARBA00022475"/>
    </source>
</evidence>
<evidence type="ECO:0000256" key="3">
    <source>
        <dbReference type="ARBA" id="ARBA00004906"/>
    </source>
</evidence>
<reference evidence="20" key="1">
    <citation type="submission" date="2025-08" db="UniProtKB">
        <authorList>
            <consortium name="Ensembl"/>
        </authorList>
    </citation>
    <scope>IDENTIFICATION</scope>
</reference>
<keyword evidence="9 18" id="KW-0812">Transmembrane</keyword>
<keyword evidence="15 18" id="KW-1133">Transmembrane helix</keyword>
<evidence type="ECO:0000256" key="7">
    <source>
        <dbReference type="ARBA" id="ARBA00022679"/>
    </source>
</evidence>
<comment type="catalytic activity">
    <reaction evidence="1">
        <text>S-ubiquitinyl-[E2 ubiquitin-conjugating enzyme]-L-cysteine + [acceptor protein]-L-lysine = [E2 ubiquitin-conjugating enzyme]-L-cysteine + N(6)-ubiquitinyl-[acceptor protein]-L-lysine.</text>
        <dbReference type="EC" id="2.3.2.27"/>
    </reaction>
</comment>
<keyword evidence="11" id="KW-0732">Signal</keyword>
<evidence type="ECO:0000313" key="21">
    <source>
        <dbReference type="Proteomes" id="UP000694388"/>
    </source>
</evidence>
<protein>
    <recommendedName>
        <fullName evidence="5">RING-type E3 ubiquitin transferase</fullName>
        <ecNumber evidence="5">2.3.2.27</ecNumber>
    </recommendedName>
</protein>
<name>A0A8C4R8N7_EPTBU</name>
<dbReference type="GO" id="GO:0016055">
    <property type="term" value="P:Wnt signaling pathway"/>
    <property type="evidence" value="ECO:0007669"/>
    <property type="project" value="UniProtKB-KW"/>
</dbReference>
<dbReference type="GO" id="GO:0061630">
    <property type="term" value="F:ubiquitin protein ligase activity"/>
    <property type="evidence" value="ECO:0007669"/>
    <property type="project" value="UniProtKB-EC"/>
</dbReference>
<dbReference type="GO" id="GO:0016567">
    <property type="term" value="P:protein ubiquitination"/>
    <property type="evidence" value="ECO:0007669"/>
    <property type="project" value="UniProtKB-UniPathway"/>
</dbReference>
<keyword evidence="14" id="KW-0862">Zinc</keyword>
<dbReference type="InterPro" id="IPR040700">
    <property type="entry name" value="ZNRF-3_ecto"/>
</dbReference>
<dbReference type="EC" id="2.3.2.27" evidence="5"/>
<dbReference type="InterPro" id="IPR013083">
    <property type="entry name" value="Znf_RING/FYVE/PHD"/>
</dbReference>
<evidence type="ECO:0000256" key="11">
    <source>
        <dbReference type="ARBA" id="ARBA00022729"/>
    </source>
</evidence>
<dbReference type="AlphaFoldDB" id="A0A8C4R8N7"/>
<keyword evidence="12 17" id="KW-0863">Zinc-finger</keyword>
<evidence type="ECO:0000256" key="2">
    <source>
        <dbReference type="ARBA" id="ARBA00004251"/>
    </source>
</evidence>
<dbReference type="GeneTree" id="ENSGT00940000154006"/>
<dbReference type="Gene3D" id="3.50.30.30">
    <property type="match status" value="1"/>
</dbReference>
<proteinExistence type="inferred from homology"/>
<dbReference type="Proteomes" id="UP000694388">
    <property type="component" value="Unplaced"/>
</dbReference>
<evidence type="ECO:0000256" key="5">
    <source>
        <dbReference type="ARBA" id="ARBA00012483"/>
    </source>
</evidence>
<feature type="domain" description="RING-type" evidence="19">
    <location>
        <begin position="176"/>
        <end position="211"/>
    </location>
</feature>
<evidence type="ECO:0000256" key="16">
    <source>
        <dbReference type="ARBA" id="ARBA00023136"/>
    </source>
</evidence>
<dbReference type="SUPFAM" id="SSF57850">
    <property type="entry name" value="RING/U-box"/>
    <property type="match status" value="1"/>
</dbReference>
<dbReference type="GO" id="GO:0030178">
    <property type="term" value="P:negative regulation of Wnt signaling pathway"/>
    <property type="evidence" value="ECO:0007669"/>
    <property type="project" value="UniProtKB-ARBA"/>
</dbReference>
<evidence type="ECO:0000256" key="4">
    <source>
        <dbReference type="ARBA" id="ARBA00008759"/>
    </source>
</evidence>
<comment type="pathway">
    <text evidence="3">Protein modification; protein ubiquitination.</text>
</comment>
<evidence type="ECO:0000256" key="8">
    <source>
        <dbReference type="ARBA" id="ARBA00022687"/>
    </source>
</evidence>
<comment type="similarity">
    <text evidence="4">Belongs to the ZNRF3 family.</text>
</comment>
<keyword evidence="16 18" id="KW-0472">Membrane</keyword>
<keyword evidence="8" id="KW-0879">Wnt signaling pathway</keyword>
<dbReference type="PROSITE" id="PS50089">
    <property type="entry name" value="ZF_RING_2"/>
    <property type="match status" value="1"/>
</dbReference>
<evidence type="ECO:0000256" key="13">
    <source>
        <dbReference type="ARBA" id="ARBA00022786"/>
    </source>
</evidence>
<comment type="subcellular location">
    <subcellularLocation>
        <location evidence="2">Cell membrane</location>
        <topology evidence="2">Single-pass type I membrane protein</topology>
    </subcellularLocation>
</comment>
<evidence type="ECO:0000313" key="20">
    <source>
        <dbReference type="Ensembl" id="ENSEBUP00000025736.1"/>
    </source>
</evidence>
<evidence type="ECO:0000259" key="19">
    <source>
        <dbReference type="PROSITE" id="PS50089"/>
    </source>
</evidence>
<evidence type="ECO:0000256" key="10">
    <source>
        <dbReference type="ARBA" id="ARBA00022723"/>
    </source>
</evidence>
<dbReference type="Ensembl" id="ENSEBUT00000026313.1">
    <property type="protein sequence ID" value="ENSEBUP00000025736.1"/>
    <property type="gene ID" value="ENSEBUG00000015853.1"/>
</dbReference>
<feature type="transmembrane region" description="Helical" evidence="18">
    <location>
        <begin position="135"/>
        <end position="154"/>
    </location>
</feature>
<dbReference type="UniPathway" id="UPA00143"/>
<keyword evidence="13" id="KW-0833">Ubl conjugation pathway</keyword>
<keyword evidence="21" id="KW-1185">Reference proteome</keyword>
<evidence type="ECO:0000256" key="18">
    <source>
        <dbReference type="SAM" id="Phobius"/>
    </source>
</evidence>
<accession>A0A8C4R8N7</accession>
<dbReference type="InterPro" id="IPR051073">
    <property type="entry name" value="ZNRF3_Arkadia_E3_ligases"/>
</dbReference>
<reference evidence="20" key="2">
    <citation type="submission" date="2025-09" db="UniProtKB">
        <authorList>
            <consortium name="Ensembl"/>
        </authorList>
    </citation>
    <scope>IDENTIFICATION</scope>
</reference>
<organism evidence="20 21">
    <name type="scientific">Eptatretus burgeri</name>
    <name type="common">Inshore hagfish</name>
    <dbReference type="NCBI Taxonomy" id="7764"/>
    <lineage>
        <taxon>Eukaryota</taxon>
        <taxon>Metazoa</taxon>
        <taxon>Chordata</taxon>
        <taxon>Craniata</taxon>
        <taxon>Vertebrata</taxon>
        <taxon>Cyclostomata</taxon>
        <taxon>Myxini</taxon>
        <taxon>Myxiniformes</taxon>
        <taxon>Myxinidae</taxon>
        <taxon>Eptatretinae</taxon>
        <taxon>Eptatretus</taxon>
    </lineage>
</organism>
<evidence type="ECO:0000256" key="1">
    <source>
        <dbReference type="ARBA" id="ARBA00000900"/>
    </source>
</evidence>
<dbReference type="Gene3D" id="3.30.40.10">
    <property type="entry name" value="Zinc/RING finger domain, C3HC4 (zinc finger)"/>
    <property type="match status" value="1"/>
</dbReference>
<sequence length="716" mass="78780">MIGGGGDWDHTLCRALVLPKPSPWLLGTILDGSEDDDLKSGWVGVMRLDSPQVGNRCLDILSQLCAQMRLPNSSTQNPHVSVMSLAQLPKDVRLLQQPIIYVQGNDAAKLMDILEKEKSATAQIRPFVITKVMELGIFIAVLAVVCVLCLALLVRMKLTQRNRQVWHTVYCIHTFMCQNPSSELRVLPCNHEFHKACVDPWLFQHQTCPLCMYNITGEKSQDVSLHPVLPCYKTPLSNASCVAVLFFPEAVLPIMPCIEPLASGPIAPPQFSGRSRWVLPSSTIAGHRWPISSEPANPFARMMATPIGDHSTWPSAQAVPPPYREAGMQIGADGPSETTFPPNNSVYLDFHHPHRTALSSWDRYYGFWEIPQVHCPFRREPVTMSTRFRENGVRHFRAQRTHVPLAPRMAHTDCPPTEAVIDKELSGSGYVADGTGSDSTLASADSHSHHGVYGSCSTVRSSLSSDFDPYVYRDSNGLTQHHCPGLGVSEGRVICSECPRQGNHGLVVPKSRSMQFDTAQALAFYSTSRQHQAIAACGNVSDHFSAYHSQGACSLDPTLSCHCFTASNMACGIKRVVKSPEQVTGCTNCQGRDKLVQHTEVTTPRVEHEMQSDEAGLQGNLNCYYENGDPSCGHLTCTDDTKQKCCCCVSCQTEDRAPMDSQGVLPLPGCRNGLSRICPGLVTDEEAERHCGMQKDSSRSRPGKQFDIHVSVPFQL</sequence>
<dbReference type="SMART" id="SM00184">
    <property type="entry name" value="RING"/>
    <property type="match status" value="1"/>
</dbReference>
<dbReference type="InterPro" id="IPR001841">
    <property type="entry name" value="Znf_RING"/>
</dbReference>
<evidence type="ECO:0000256" key="17">
    <source>
        <dbReference type="PROSITE-ProRule" id="PRU00175"/>
    </source>
</evidence>
<dbReference type="Pfam" id="PF13639">
    <property type="entry name" value="zf-RING_2"/>
    <property type="match status" value="1"/>
</dbReference>
<evidence type="ECO:0000256" key="12">
    <source>
        <dbReference type="ARBA" id="ARBA00022771"/>
    </source>
</evidence>